<sequence>MIPALTTALFLSLALLCLVTLLYAVVNRPVDNLVLGVTGLAAVVLLVQLVVGLVMAVTTSYDIPAWEFGAYLFGMAALLPVAFLWSVAERDTRWGMGVLFLAGLALLVMAQRLVAIWYQFPTVLTP</sequence>
<feature type="transmembrane region" description="Helical" evidence="1">
    <location>
        <begin position="68"/>
        <end position="88"/>
    </location>
</feature>
<comment type="caution">
    <text evidence="2">The sequence shown here is derived from an EMBL/GenBank/DDBJ whole genome shotgun (WGS) entry which is preliminary data.</text>
</comment>
<dbReference type="AlphaFoldDB" id="A0A2I1P9H9"/>
<evidence type="ECO:0000313" key="3">
    <source>
        <dbReference type="Proteomes" id="UP000234206"/>
    </source>
</evidence>
<dbReference type="RefSeq" id="WP_070703590.1">
    <property type="nucleotide sequence ID" value="NZ_JBHLVH010000004.1"/>
</dbReference>
<keyword evidence="1" id="KW-0472">Membrane</keyword>
<evidence type="ECO:0000256" key="1">
    <source>
        <dbReference type="SAM" id="Phobius"/>
    </source>
</evidence>
<reference evidence="2 3" key="1">
    <citation type="submission" date="2017-12" db="EMBL/GenBank/DDBJ databases">
        <title>Phylogenetic diversity of female urinary microbiome.</title>
        <authorList>
            <person name="Thomas-White K."/>
            <person name="Wolfe A.J."/>
        </authorList>
    </citation>
    <scope>NUCLEOTIDE SEQUENCE [LARGE SCALE GENOMIC DNA]</scope>
    <source>
        <strain evidence="2 3">UMB1298</strain>
    </source>
</reference>
<proteinExistence type="predicted"/>
<feature type="transmembrane region" description="Helical" evidence="1">
    <location>
        <begin position="94"/>
        <end position="118"/>
    </location>
</feature>
<name>A0A2I1P9H9_9MICO</name>
<dbReference type="OrthoDB" id="5197832at2"/>
<dbReference type="EMBL" id="PKIZ01000016">
    <property type="protein sequence ID" value="PKZ41273.1"/>
    <property type="molecule type" value="Genomic_DNA"/>
</dbReference>
<evidence type="ECO:0000313" key="2">
    <source>
        <dbReference type="EMBL" id="PKZ41273.1"/>
    </source>
</evidence>
<dbReference type="Proteomes" id="UP000234206">
    <property type="component" value="Unassembled WGS sequence"/>
</dbReference>
<gene>
    <name evidence="2" type="ORF">CYJ76_08880</name>
</gene>
<keyword evidence="3" id="KW-1185">Reference proteome</keyword>
<evidence type="ECO:0008006" key="4">
    <source>
        <dbReference type="Google" id="ProtNLM"/>
    </source>
</evidence>
<keyword evidence="1" id="KW-0812">Transmembrane</keyword>
<keyword evidence="1" id="KW-1133">Transmembrane helix</keyword>
<feature type="transmembrane region" description="Helical" evidence="1">
    <location>
        <begin position="34"/>
        <end position="56"/>
    </location>
</feature>
<accession>A0A2I1P9H9</accession>
<protein>
    <recommendedName>
        <fullName evidence="4">Integral membrane protein</fullName>
    </recommendedName>
</protein>
<organism evidence="2 3">
    <name type="scientific">Kytococcus schroeteri</name>
    <dbReference type="NCBI Taxonomy" id="138300"/>
    <lineage>
        <taxon>Bacteria</taxon>
        <taxon>Bacillati</taxon>
        <taxon>Actinomycetota</taxon>
        <taxon>Actinomycetes</taxon>
        <taxon>Micrococcales</taxon>
        <taxon>Kytococcaceae</taxon>
        <taxon>Kytococcus</taxon>
    </lineage>
</organism>